<sequence length="54" mass="5957">SAGMKPATFTEFRSDQTPRRCLKGTKKHLVLGETGTAREESTTVPTGHQRREGL</sequence>
<proteinExistence type="predicted"/>
<feature type="region of interest" description="Disordered" evidence="1">
    <location>
        <begin position="33"/>
        <end position="54"/>
    </location>
</feature>
<gene>
    <name evidence="2" type="ORF">METZ01_LOCUS509818</name>
</gene>
<dbReference type="AlphaFoldDB" id="A0A383EK17"/>
<protein>
    <submittedName>
        <fullName evidence="2">Uncharacterized protein</fullName>
    </submittedName>
</protein>
<evidence type="ECO:0000256" key="1">
    <source>
        <dbReference type="SAM" id="MobiDB-lite"/>
    </source>
</evidence>
<evidence type="ECO:0000313" key="2">
    <source>
        <dbReference type="EMBL" id="SVE56964.1"/>
    </source>
</evidence>
<organism evidence="2">
    <name type="scientific">marine metagenome</name>
    <dbReference type="NCBI Taxonomy" id="408172"/>
    <lineage>
        <taxon>unclassified sequences</taxon>
        <taxon>metagenomes</taxon>
        <taxon>ecological metagenomes</taxon>
    </lineage>
</organism>
<feature type="non-terminal residue" evidence="2">
    <location>
        <position position="1"/>
    </location>
</feature>
<reference evidence="2" key="1">
    <citation type="submission" date="2018-05" db="EMBL/GenBank/DDBJ databases">
        <authorList>
            <person name="Lanie J.A."/>
            <person name="Ng W.-L."/>
            <person name="Kazmierczak K.M."/>
            <person name="Andrzejewski T.M."/>
            <person name="Davidsen T.M."/>
            <person name="Wayne K.J."/>
            <person name="Tettelin H."/>
            <person name="Glass J.I."/>
            <person name="Rusch D."/>
            <person name="Podicherti R."/>
            <person name="Tsui H.-C.T."/>
            <person name="Winkler M.E."/>
        </authorList>
    </citation>
    <scope>NUCLEOTIDE SEQUENCE</scope>
</reference>
<name>A0A383EK17_9ZZZZ</name>
<dbReference type="EMBL" id="UINC01226468">
    <property type="protein sequence ID" value="SVE56964.1"/>
    <property type="molecule type" value="Genomic_DNA"/>
</dbReference>
<accession>A0A383EK17</accession>